<dbReference type="InParanoid" id="A0A165HVL3"/>
<dbReference type="GeneID" id="63827504"/>
<sequence length="80" mass="9109">MCRRIAEGTRWSKCGHFQRHLVVAIMDCNSSQCERSILHPKGCRDPACIKNFGPDVQKDIDVVKDECFQCRAKAARTLQT</sequence>
<dbReference type="OrthoDB" id="3132318at2759"/>
<evidence type="ECO:0000313" key="2">
    <source>
        <dbReference type="Proteomes" id="UP000076871"/>
    </source>
</evidence>
<accession>A0A165HVL3</accession>
<dbReference type="Proteomes" id="UP000076871">
    <property type="component" value="Unassembled WGS sequence"/>
</dbReference>
<proteinExistence type="predicted"/>
<dbReference type="RefSeq" id="XP_040769896.1">
    <property type="nucleotide sequence ID" value="XM_040910475.1"/>
</dbReference>
<organism evidence="1 2">
    <name type="scientific">Laetiporus sulphureus 93-53</name>
    <dbReference type="NCBI Taxonomy" id="1314785"/>
    <lineage>
        <taxon>Eukaryota</taxon>
        <taxon>Fungi</taxon>
        <taxon>Dikarya</taxon>
        <taxon>Basidiomycota</taxon>
        <taxon>Agaricomycotina</taxon>
        <taxon>Agaricomycetes</taxon>
        <taxon>Polyporales</taxon>
        <taxon>Laetiporus</taxon>
    </lineage>
</organism>
<keyword evidence="2" id="KW-1185">Reference proteome</keyword>
<dbReference type="AlphaFoldDB" id="A0A165HVL3"/>
<dbReference type="EMBL" id="KV427606">
    <property type="protein sequence ID" value="KZT12248.1"/>
    <property type="molecule type" value="Genomic_DNA"/>
</dbReference>
<evidence type="ECO:0000313" key="1">
    <source>
        <dbReference type="EMBL" id="KZT12248.1"/>
    </source>
</evidence>
<gene>
    <name evidence="1" type="ORF">LAESUDRAFT_734032</name>
</gene>
<protein>
    <submittedName>
        <fullName evidence="1">Uncharacterized protein</fullName>
    </submittedName>
</protein>
<reference evidence="1 2" key="1">
    <citation type="journal article" date="2016" name="Mol. Biol. Evol.">
        <title>Comparative Genomics of Early-Diverging Mushroom-Forming Fungi Provides Insights into the Origins of Lignocellulose Decay Capabilities.</title>
        <authorList>
            <person name="Nagy L.G."/>
            <person name="Riley R."/>
            <person name="Tritt A."/>
            <person name="Adam C."/>
            <person name="Daum C."/>
            <person name="Floudas D."/>
            <person name="Sun H."/>
            <person name="Yadav J.S."/>
            <person name="Pangilinan J."/>
            <person name="Larsson K.H."/>
            <person name="Matsuura K."/>
            <person name="Barry K."/>
            <person name="Labutti K."/>
            <person name="Kuo R."/>
            <person name="Ohm R.A."/>
            <person name="Bhattacharya S.S."/>
            <person name="Shirouzu T."/>
            <person name="Yoshinaga Y."/>
            <person name="Martin F.M."/>
            <person name="Grigoriev I.V."/>
            <person name="Hibbett D.S."/>
        </authorList>
    </citation>
    <scope>NUCLEOTIDE SEQUENCE [LARGE SCALE GENOMIC DNA]</scope>
    <source>
        <strain evidence="1 2">93-53</strain>
    </source>
</reference>
<name>A0A165HVL3_9APHY</name>